<dbReference type="InterPro" id="IPR043504">
    <property type="entry name" value="Peptidase_S1_PA_chymotrypsin"/>
</dbReference>
<sequence length="279" mass="31391">MSNFLRPYQVWKMRICTNKQLYFIGNGELNQNTEKSVKAHSHNGDETHPRETIFPIFRVDEQNCCHLVGTGFFIGDDGVFVTAKHIIEEIESKGGHVAIVHIKAGKWFLRNVAFSTLHHKADIAVVHLNRLYNQTKDEYLSNDKLKIAKSPTRKGDSLFTYAYPKTTIAYEELPRINIVPSIYDGVITEEYPDGRDRMLPSACYQVDMLIHGGASGGPVFNSNGEVVAINSSSMSFDEPDSGCTFVSCIQDVMDLDIYENAPQKSNFLPTKVSEYINDV</sequence>
<protein>
    <recommendedName>
        <fullName evidence="3">Serine protease</fullName>
    </recommendedName>
</protein>
<evidence type="ECO:0000313" key="2">
    <source>
        <dbReference type="Proteomes" id="UP000029264"/>
    </source>
</evidence>
<evidence type="ECO:0000313" key="1">
    <source>
        <dbReference type="EMBL" id="KFZ38277.1"/>
    </source>
</evidence>
<organism evidence="1 2">
    <name type="scientific">Shewanella mangrovi</name>
    <dbReference type="NCBI Taxonomy" id="1515746"/>
    <lineage>
        <taxon>Bacteria</taxon>
        <taxon>Pseudomonadati</taxon>
        <taxon>Pseudomonadota</taxon>
        <taxon>Gammaproteobacteria</taxon>
        <taxon>Alteromonadales</taxon>
        <taxon>Shewanellaceae</taxon>
        <taxon>Shewanella</taxon>
    </lineage>
</organism>
<dbReference type="eggNOG" id="COG0265">
    <property type="taxonomic scope" value="Bacteria"/>
</dbReference>
<dbReference type="Proteomes" id="UP000029264">
    <property type="component" value="Unassembled WGS sequence"/>
</dbReference>
<accession>A0A094JGE0</accession>
<comment type="caution">
    <text evidence="1">The sequence shown here is derived from an EMBL/GenBank/DDBJ whole genome shotgun (WGS) entry which is preliminary data.</text>
</comment>
<dbReference type="STRING" id="1515746.HR45_07255"/>
<dbReference type="InterPro" id="IPR009003">
    <property type="entry name" value="Peptidase_S1_PA"/>
</dbReference>
<reference evidence="1 2" key="1">
    <citation type="submission" date="2014-06" db="EMBL/GenBank/DDBJ databases">
        <title>Shewanella sp. YQH10.</title>
        <authorList>
            <person name="Liu Y."/>
            <person name="Zeng R."/>
        </authorList>
    </citation>
    <scope>NUCLEOTIDE SEQUENCE [LARGE SCALE GENOMIC DNA]</scope>
    <source>
        <strain evidence="1 2">YQH10</strain>
    </source>
</reference>
<dbReference type="EMBL" id="JPEO01000003">
    <property type="protein sequence ID" value="KFZ38277.1"/>
    <property type="molecule type" value="Genomic_DNA"/>
</dbReference>
<dbReference type="Gene3D" id="2.40.10.10">
    <property type="entry name" value="Trypsin-like serine proteases"/>
    <property type="match status" value="2"/>
</dbReference>
<name>A0A094JGE0_9GAMM</name>
<gene>
    <name evidence="1" type="ORF">HR45_07255</name>
</gene>
<dbReference type="AlphaFoldDB" id="A0A094JGE0"/>
<proteinExistence type="predicted"/>
<evidence type="ECO:0008006" key="3">
    <source>
        <dbReference type="Google" id="ProtNLM"/>
    </source>
</evidence>
<dbReference type="Pfam" id="PF13365">
    <property type="entry name" value="Trypsin_2"/>
    <property type="match status" value="1"/>
</dbReference>
<keyword evidence="2" id="KW-1185">Reference proteome</keyword>
<dbReference type="SUPFAM" id="SSF50494">
    <property type="entry name" value="Trypsin-like serine proteases"/>
    <property type="match status" value="1"/>
</dbReference>